<dbReference type="InterPro" id="IPR005107">
    <property type="entry name" value="CO_DH_flav_C"/>
</dbReference>
<dbReference type="InterPro" id="IPR036683">
    <property type="entry name" value="CO_DH_flav_C_dom_sf"/>
</dbReference>
<evidence type="ECO:0000259" key="2">
    <source>
        <dbReference type="PROSITE" id="PS51387"/>
    </source>
</evidence>
<dbReference type="PANTHER" id="PTHR42659">
    <property type="entry name" value="XANTHINE DEHYDROGENASE SUBUNIT C-RELATED"/>
    <property type="match status" value="1"/>
</dbReference>
<comment type="caution">
    <text evidence="3">The sequence shown here is derived from an EMBL/GenBank/DDBJ whole genome shotgun (WGS) entry which is preliminary data.</text>
</comment>
<dbReference type="PANTHER" id="PTHR42659:SF1">
    <property type="entry name" value="OXIDOREDUCTASE"/>
    <property type="match status" value="1"/>
</dbReference>
<dbReference type="Gene3D" id="3.30.465.10">
    <property type="match status" value="2"/>
</dbReference>
<gene>
    <name evidence="3" type="ORF">KCH_44900</name>
</gene>
<dbReference type="SUPFAM" id="SSF56176">
    <property type="entry name" value="FAD-binding/transporter-associated domain-like"/>
    <property type="match status" value="1"/>
</dbReference>
<dbReference type="PATRIC" id="fig|1348663.4.peg.4331"/>
<proteinExistence type="predicted"/>
<dbReference type="InterPro" id="IPR036318">
    <property type="entry name" value="FAD-bd_PCMH-like_sf"/>
</dbReference>
<dbReference type="Gene3D" id="3.30.390.50">
    <property type="entry name" value="CO dehydrogenase flavoprotein, C-terminal domain"/>
    <property type="match status" value="1"/>
</dbReference>
<dbReference type="Proteomes" id="UP000027178">
    <property type="component" value="Unassembled WGS sequence"/>
</dbReference>
<dbReference type="OrthoDB" id="9814706at2"/>
<dbReference type="eggNOG" id="COG1319">
    <property type="taxonomic scope" value="Bacteria"/>
</dbReference>
<dbReference type="InterPro" id="IPR051312">
    <property type="entry name" value="Diverse_Substr_Oxidored"/>
</dbReference>
<dbReference type="GO" id="GO:0071949">
    <property type="term" value="F:FAD binding"/>
    <property type="evidence" value="ECO:0007669"/>
    <property type="project" value="InterPro"/>
</dbReference>
<reference evidence="3 4" key="1">
    <citation type="submission" date="2014-05" db="EMBL/GenBank/DDBJ databases">
        <title>Draft Genome Sequence of Kitasatospora cheerisanensis KCTC 2395.</title>
        <authorList>
            <person name="Nam D.H."/>
        </authorList>
    </citation>
    <scope>NUCLEOTIDE SEQUENCE [LARGE SCALE GENOMIC DNA]</scope>
    <source>
        <strain evidence="3 4">KCTC 2395</strain>
    </source>
</reference>
<sequence length="324" mass="34205">MRPFDYAAPRTVEEALAQHADGAAYLAGGTSLVDLMKLDVARPHRVVDVNSLPLHGVTTDERGLHLSALERLGDLARHPAVADGHPVLRQALLASASPQLRNMATIGGNLLQRTRCGYFRDTAAACNKREPGSGCAARTGDNRGHAVLGAGPSCVATHPSDPAVALSALDALLELHGADGVREVPLNSFYRLPGETPQTETVLRPGELITRVTVPPLPGADRSVYVKVRDRRSYEFALVSAAVAVDLHDGEVRGVRIALGGVAPRPWRAHAAEQALTGREFTRANALEAAAAAADGAEPLSGNAFKIELVRRTVGHALTRLGGR</sequence>
<dbReference type="InterPro" id="IPR002346">
    <property type="entry name" value="Mopterin_DH_FAD-bd"/>
</dbReference>
<accession>A0A066Z0H0</accession>
<dbReference type="HOGENOM" id="CLU_058050_1_0_11"/>
<dbReference type="Gene3D" id="3.30.43.10">
    <property type="entry name" value="Uridine Diphospho-n-acetylenolpyruvylglucosamine Reductase, domain 2"/>
    <property type="match status" value="1"/>
</dbReference>
<dbReference type="Pfam" id="PF03450">
    <property type="entry name" value="CO_deh_flav_C"/>
    <property type="match status" value="1"/>
</dbReference>
<evidence type="ECO:0000256" key="1">
    <source>
        <dbReference type="ARBA" id="ARBA00023002"/>
    </source>
</evidence>
<protein>
    <submittedName>
        <fullName evidence="3">Putative xanthine dehydrogenase YagS FAD-binding subunit</fullName>
    </submittedName>
</protein>
<dbReference type="InterPro" id="IPR016167">
    <property type="entry name" value="FAD-bd_PCMH_sub1"/>
</dbReference>
<evidence type="ECO:0000313" key="4">
    <source>
        <dbReference type="Proteomes" id="UP000027178"/>
    </source>
</evidence>
<dbReference type="InterPro" id="IPR016169">
    <property type="entry name" value="FAD-bd_PCMH_sub2"/>
</dbReference>
<organism evidence="3 4">
    <name type="scientific">Kitasatospora cheerisanensis KCTC 2395</name>
    <dbReference type="NCBI Taxonomy" id="1348663"/>
    <lineage>
        <taxon>Bacteria</taxon>
        <taxon>Bacillati</taxon>
        <taxon>Actinomycetota</taxon>
        <taxon>Actinomycetes</taxon>
        <taxon>Kitasatosporales</taxon>
        <taxon>Streptomycetaceae</taxon>
        <taxon>Kitasatospora</taxon>
    </lineage>
</organism>
<dbReference type="EMBL" id="JNBY01000094">
    <property type="protein sequence ID" value="KDN83841.1"/>
    <property type="molecule type" value="Genomic_DNA"/>
</dbReference>
<evidence type="ECO:0000313" key="3">
    <source>
        <dbReference type="EMBL" id="KDN83841.1"/>
    </source>
</evidence>
<dbReference type="SMART" id="SM01092">
    <property type="entry name" value="CO_deh_flav_C"/>
    <property type="match status" value="1"/>
</dbReference>
<dbReference type="PROSITE" id="PS51387">
    <property type="entry name" value="FAD_PCMH"/>
    <property type="match status" value="1"/>
</dbReference>
<dbReference type="AlphaFoldDB" id="A0A066Z0H0"/>
<dbReference type="SUPFAM" id="SSF55447">
    <property type="entry name" value="CO dehydrogenase flavoprotein C-terminal domain-like"/>
    <property type="match status" value="1"/>
</dbReference>
<keyword evidence="1" id="KW-0560">Oxidoreductase</keyword>
<dbReference type="InterPro" id="IPR016166">
    <property type="entry name" value="FAD-bd_PCMH"/>
</dbReference>
<dbReference type="GO" id="GO:0016491">
    <property type="term" value="F:oxidoreductase activity"/>
    <property type="evidence" value="ECO:0007669"/>
    <property type="project" value="UniProtKB-KW"/>
</dbReference>
<keyword evidence="4" id="KW-1185">Reference proteome</keyword>
<feature type="domain" description="FAD-binding PCMH-type" evidence="2">
    <location>
        <begin position="1"/>
        <end position="219"/>
    </location>
</feature>
<dbReference type="Pfam" id="PF00941">
    <property type="entry name" value="FAD_binding_5"/>
    <property type="match status" value="1"/>
</dbReference>
<name>A0A066Z0H0_9ACTN</name>
<dbReference type="RefSeq" id="WP_035865178.1">
    <property type="nucleotide sequence ID" value="NZ_KK853997.1"/>
</dbReference>